<keyword evidence="5" id="KW-0255">Endonuclease</keyword>
<sequence>MSCSIWKEYKLSDLMTIIGGGTPKTGVPEYWGGDIPWLSVKDFAGDKRYVSETEKTITKKGLENSSTKILNKGDIIISARGTIGEVAQLQKDMAFNQSCYGLKANEKTTNDFLYYLMKFVVRELKNKSHGSVFDTITRKTFENVSVKLPPLDTQDRITKLLSSLDNKIQLNNETNQTLEQIAQAIFKHWFVEFEFPNEKGEPYKSSGGKFVDSELGTIPEGWGVKSLDQIAHYKNGLAMQKYRPLDGEESLPVLKIKELNQGFTDENSDRCSCKIDEEVKVYDGDIIFSWSGTLLVKIWMGGNAGLNQHLFKVTSEIYPKWFYYYWTMFYLDRFIRIAADRATTMGHIKRSHLKESLVAVPPIELINEFNNLFDPIIEKIVNTGIESRYLGELRDTLLPKLMSGEICVPEAEEVVESCLQKSN</sequence>
<gene>
    <name evidence="5" type="ORF">OEV82_15210</name>
</gene>
<dbReference type="GO" id="GO:0004519">
    <property type="term" value="F:endonuclease activity"/>
    <property type="evidence" value="ECO:0007669"/>
    <property type="project" value="UniProtKB-KW"/>
</dbReference>
<dbReference type="PANTHER" id="PTHR30408">
    <property type="entry name" value="TYPE-1 RESTRICTION ENZYME ECOKI SPECIFICITY PROTEIN"/>
    <property type="match status" value="1"/>
</dbReference>
<feature type="domain" description="Type I restriction modification DNA specificity" evidence="4">
    <location>
        <begin position="219"/>
        <end position="364"/>
    </location>
</feature>
<dbReference type="CDD" id="cd17243">
    <property type="entry name" value="RMtype1_S_AchA6I-TRD2-CR2_like"/>
    <property type="match status" value="1"/>
</dbReference>
<dbReference type="EMBL" id="JAOUSE010000075">
    <property type="protein sequence ID" value="MCU9595773.1"/>
    <property type="molecule type" value="Genomic_DNA"/>
</dbReference>
<dbReference type="Gene3D" id="1.10.287.1120">
    <property type="entry name" value="Bipartite methylase S protein"/>
    <property type="match status" value="1"/>
</dbReference>
<evidence type="ECO:0000256" key="3">
    <source>
        <dbReference type="ARBA" id="ARBA00023125"/>
    </source>
</evidence>
<keyword evidence="3" id="KW-0238">DNA-binding</keyword>
<comment type="caution">
    <text evidence="5">The sequence shown here is derived from an EMBL/GenBank/DDBJ whole genome shotgun (WGS) entry which is preliminary data.</text>
</comment>
<feature type="domain" description="Type I restriction modification DNA specificity" evidence="4">
    <location>
        <begin position="6"/>
        <end position="180"/>
    </location>
</feature>
<keyword evidence="2" id="KW-0680">Restriction system</keyword>
<accession>A0ABT2WJ96</accession>
<dbReference type="SUPFAM" id="SSF116734">
    <property type="entry name" value="DNA methylase specificity domain"/>
    <property type="match status" value="2"/>
</dbReference>
<dbReference type="Pfam" id="PF01420">
    <property type="entry name" value="Methylase_S"/>
    <property type="match status" value="2"/>
</dbReference>
<comment type="similarity">
    <text evidence="1">Belongs to the type-I restriction system S methylase family.</text>
</comment>
<reference evidence="5 6" key="1">
    <citation type="submission" date="2022-10" db="EMBL/GenBank/DDBJ databases">
        <title>Description of Fervidibacillus gen. nov. in the family Fervidibacillaceae fam. nov. with two species, Fervidibacillus albus sp. nov., and Fervidibacillus halotolerans sp. nov., isolated from tidal flat sediments.</title>
        <authorList>
            <person name="Kwon K.K."/>
            <person name="Yang S.-H."/>
        </authorList>
    </citation>
    <scope>NUCLEOTIDE SEQUENCE [LARGE SCALE GENOMIC DNA]</scope>
    <source>
        <strain evidence="5 6">DSM 23332</strain>
    </source>
</reference>
<proteinExistence type="inferred from homology"/>
<protein>
    <submittedName>
        <fullName evidence="5">Restriction endonuclease subunit S</fullName>
        <ecNumber evidence="5">3.1.21.-</ecNumber>
    </submittedName>
</protein>
<keyword evidence="5" id="KW-0540">Nuclease</keyword>
<evidence type="ECO:0000259" key="4">
    <source>
        <dbReference type="Pfam" id="PF01420"/>
    </source>
</evidence>
<organism evidence="5 6">
    <name type="scientific">Pallidibacillus thermolactis</name>
    <dbReference type="NCBI Taxonomy" id="251051"/>
    <lineage>
        <taxon>Bacteria</taxon>
        <taxon>Bacillati</taxon>
        <taxon>Bacillota</taxon>
        <taxon>Bacilli</taxon>
        <taxon>Bacillales</taxon>
        <taxon>Bacillaceae</taxon>
        <taxon>Pallidibacillus</taxon>
    </lineage>
</organism>
<dbReference type="InterPro" id="IPR044946">
    <property type="entry name" value="Restrct_endonuc_typeI_TRD_sf"/>
</dbReference>
<dbReference type="Gene3D" id="3.90.220.20">
    <property type="entry name" value="DNA methylase specificity domains"/>
    <property type="match status" value="2"/>
</dbReference>
<dbReference type="Proteomes" id="UP001208656">
    <property type="component" value="Unassembled WGS sequence"/>
</dbReference>
<dbReference type="RefSeq" id="WP_263062349.1">
    <property type="nucleotide sequence ID" value="NZ_JAOUSE010000075.1"/>
</dbReference>
<evidence type="ECO:0000313" key="6">
    <source>
        <dbReference type="Proteomes" id="UP001208656"/>
    </source>
</evidence>
<evidence type="ECO:0000313" key="5">
    <source>
        <dbReference type="EMBL" id="MCU9595773.1"/>
    </source>
</evidence>
<name>A0ABT2WJ96_9BACI</name>
<dbReference type="GO" id="GO:0016787">
    <property type="term" value="F:hydrolase activity"/>
    <property type="evidence" value="ECO:0007669"/>
    <property type="project" value="UniProtKB-KW"/>
</dbReference>
<keyword evidence="6" id="KW-1185">Reference proteome</keyword>
<dbReference type="InterPro" id="IPR052021">
    <property type="entry name" value="Type-I_RS_S_subunit"/>
</dbReference>
<dbReference type="PANTHER" id="PTHR30408:SF13">
    <property type="entry name" value="TYPE I RESTRICTION ENZYME HINDI SPECIFICITY SUBUNIT"/>
    <property type="match status" value="1"/>
</dbReference>
<evidence type="ECO:0000256" key="1">
    <source>
        <dbReference type="ARBA" id="ARBA00010923"/>
    </source>
</evidence>
<evidence type="ECO:0000256" key="2">
    <source>
        <dbReference type="ARBA" id="ARBA00022747"/>
    </source>
</evidence>
<dbReference type="EC" id="3.1.21.-" evidence="5"/>
<keyword evidence="5" id="KW-0378">Hydrolase</keyword>
<dbReference type="InterPro" id="IPR000055">
    <property type="entry name" value="Restrct_endonuc_typeI_TRD"/>
</dbReference>